<evidence type="ECO:0000256" key="6">
    <source>
        <dbReference type="ARBA" id="ARBA00047604"/>
    </source>
</evidence>
<keyword evidence="8" id="KW-0175">Coiled coil</keyword>
<keyword evidence="3" id="KW-0808">Transferase</keyword>
<evidence type="ECO:0000256" key="5">
    <source>
        <dbReference type="ARBA" id="ARBA00024360"/>
    </source>
</evidence>
<keyword evidence="10" id="KW-0472">Membrane</keyword>
<feature type="non-terminal residue" evidence="13">
    <location>
        <position position="705"/>
    </location>
</feature>
<dbReference type="GO" id="GO:0005886">
    <property type="term" value="C:plasma membrane"/>
    <property type="evidence" value="ECO:0007669"/>
    <property type="project" value="TreeGrafter"/>
</dbReference>
<feature type="region of interest" description="Disordered" evidence="9">
    <location>
        <begin position="1"/>
        <end position="118"/>
    </location>
</feature>
<dbReference type="InterPro" id="IPR045034">
    <property type="entry name" value="O-acyltransferase_WSD1-like"/>
</dbReference>
<evidence type="ECO:0000313" key="13">
    <source>
        <dbReference type="EMBL" id="CAI9738684.1"/>
    </source>
</evidence>
<feature type="compositionally biased region" description="Low complexity" evidence="9">
    <location>
        <begin position="28"/>
        <end position="46"/>
    </location>
</feature>
<comment type="catalytic activity">
    <reaction evidence="6">
        <text>a long chain fatty alcohol + a fatty acyl-CoA = a long-chain alcohol wax ester + CoA</text>
        <dbReference type="Rhea" id="RHEA:38443"/>
        <dbReference type="ChEBI" id="CHEBI:17135"/>
        <dbReference type="ChEBI" id="CHEBI:57287"/>
        <dbReference type="ChEBI" id="CHEBI:77636"/>
        <dbReference type="ChEBI" id="CHEBI:235323"/>
        <dbReference type="EC" id="2.3.1.75"/>
    </reaction>
</comment>
<dbReference type="Pfam" id="PF06974">
    <property type="entry name" value="WS_DGAT_C"/>
    <property type="match status" value="1"/>
</dbReference>
<gene>
    <name evidence="13" type="ORF">OCTVUL_1B010527</name>
</gene>
<dbReference type="Proteomes" id="UP001162480">
    <property type="component" value="Chromosome 21"/>
</dbReference>
<evidence type="ECO:0000256" key="1">
    <source>
        <dbReference type="ARBA" id="ARBA00004771"/>
    </source>
</evidence>
<feature type="compositionally biased region" description="Low complexity" evidence="9">
    <location>
        <begin position="92"/>
        <end position="106"/>
    </location>
</feature>
<keyword evidence="10" id="KW-0812">Transmembrane</keyword>
<dbReference type="Pfam" id="PF03007">
    <property type="entry name" value="WS_DGAT_cat"/>
    <property type="match status" value="1"/>
</dbReference>
<feature type="transmembrane region" description="Helical" evidence="10">
    <location>
        <begin position="163"/>
        <end position="192"/>
    </location>
</feature>
<evidence type="ECO:0000313" key="14">
    <source>
        <dbReference type="Proteomes" id="UP001162480"/>
    </source>
</evidence>
<accession>A0AA36BQW3</accession>
<dbReference type="InterPro" id="IPR009721">
    <property type="entry name" value="O-acyltransferase_WSD1_C"/>
</dbReference>
<dbReference type="EMBL" id="OX597834">
    <property type="protein sequence ID" value="CAI9738684.1"/>
    <property type="molecule type" value="Genomic_DNA"/>
</dbReference>
<name>A0AA36BQW3_OCTVU</name>
<sequence>MYDHHQMAARLSQYGGHGNDSRTLWSKQEQQQQQHQQHQSHYVQQQTRPQLQQSVRDSSSYQPMKRDDFDHRPVSVTSHTSSETEDSQNRDSLTTVLLPSSPLASSGKPGRRDQVSIDLSSLPDINSERARFRTLEESRRQIFTKRFPSAPYKPIKPLTRKPFCLTFWSSLLFFFAALLTFFPFYAIIFAFFPICVFLKMVLATCCCCCQDSHACTCCCATHLTTHEKMWLRSPPLNSAVIQCLLVVEHGLDTPTIKDLLYTRLIIAEKRRNQATFPRLVQKVVPFCTGYAWVYDEDFNLENHIHTLSDFIHTEEELQDFVSEMASKELNMNHPLWEVQIIHNFGPSRDTLILFRIHPCMSDSTSLVRVFLKAFVDNQPNLSPTRHLPKGRMCMNYIGGIFTGPLVFLQKWLCTKSDLNLLHGNHVHLSGRKIVAWSQPFSLSVATRVKQIARCTLNDLFMSLVAGGLRSYLQQNGIENPFNLKCIIPVNMQVCTNNMSNHYVFINSTIPTNTEGAIPRLWHVKCSMAKFKKSSEYLVLNGAMWLSSCMLPESWHDRVWSTINNHCTCLISNMAGPENVLTLDTKVIRSIMYWMPTPDQVPIAISFFTYAEQIRMAVIGDRSVLPNPEFLTKYFVFQIQMKMAVVQQELFELKMRLEARSGRKISEKDMRLIRKIEQLKEELRELLVELRKRKSEEEHSLILTNV</sequence>
<feature type="domain" description="O-acyltransferase WSD1-like N-terminal" evidence="11">
    <location>
        <begin position="267"/>
        <end position="387"/>
    </location>
</feature>
<dbReference type="InterPro" id="IPR004255">
    <property type="entry name" value="O-acyltransferase_WSD1_N"/>
</dbReference>
<dbReference type="PANTHER" id="PTHR31650">
    <property type="entry name" value="O-ACYLTRANSFERASE (WSD1-LIKE) FAMILY PROTEIN"/>
    <property type="match status" value="1"/>
</dbReference>
<comment type="pathway">
    <text evidence="2">Lipid metabolism.</text>
</comment>
<proteinExistence type="inferred from homology"/>
<keyword evidence="4" id="KW-0012">Acyltransferase</keyword>
<evidence type="ECO:0000256" key="4">
    <source>
        <dbReference type="ARBA" id="ARBA00023315"/>
    </source>
</evidence>
<organism evidence="13 14">
    <name type="scientific">Octopus vulgaris</name>
    <name type="common">Common octopus</name>
    <dbReference type="NCBI Taxonomy" id="6645"/>
    <lineage>
        <taxon>Eukaryota</taxon>
        <taxon>Metazoa</taxon>
        <taxon>Spiralia</taxon>
        <taxon>Lophotrochozoa</taxon>
        <taxon>Mollusca</taxon>
        <taxon>Cephalopoda</taxon>
        <taxon>Coleoidea</taxon>
        <taxon>Octopodiformes</taxon>
        <taxon>Octopoda</taxon>
        <taxon>Incirrata</taxon>
        <taxon>Octopodidae</taxon>
        <taxon>Octopus</taxon>
    </lineage>
</organism>
<reference evidence="13" key="1">
    <citation type="submission" date="2023-08" db="EMBL/GenBank/DDBJ databases">
        <authorList>
            <person name="Alioto T."/>
            <person name="Alioto T."/>
            <person name="Gomez Garrido J."/>
        </authorList>
    </citation>
    <scope>NUCLEOTIDE SEQUENCE</scope>
</reference>
<evidence type="ECO:0000256" key="10">
    <source>
        <dbReference type="SAM" id="Phobius"/>
    </source>
</evidence>
<comment type="pathway">
    <text evidence="1">Glycerolipid metabolism; triacylglycerol biosynthesis.</text>
</comment>
<dbReference type="PANTHER" id="PTHR31650:SF1">
    <property type="entry name" value="WAX ESTER SYNTHASE_DIACYLGLYCEROL ACYLTRANSFERASE 4-RELATED"/>
    <property type="match status" value="1"/>
</dbReference>
<evidence type="ECO:0000256" key="7">
    <source>
        <dbReference type="ARBA" id="ARBA00048109"/>
    </source>
</evidence>
<evidence type="ECO:0000259" key="12">
    <source>
        <dbReference type="Pfam" id="PF06974"/>
    </source>
</evidence>
<evidence type="ECO:0000256" key="3">
    <source>
        <dbReference type="ARBA" id="ARBA00022679"/>
    </source>
</evidence>
<keyword evidence="10" id="KW-1133">Transmembrane helix</keyword>
<evidence type="ECO:0000256" key="2">
    <source>
        <dbReference type="ARBA" id="ARBA00005189"/>
    </source>
</evidence>
<dbReference type="GO" id="GO:0019432">
    <property type="term" value="P:triglyceride biosynthetic process"/>
    <property type="evidence" value="ECO:0007669"/>
    <property type="project" value="TreeGrafter"/>
</dbReference>
<evidence type="ECO:0000256" key="8">
    <source>
        <dbReference type="SAM" id="Coils"/>
    </source>
</evidence>
<keyword evidence="14" id="KW-1185">Reference proteome</keyword>
<dbReference type="GO" id="GO:0004144">
    <property type="term" value="F:diacylglycerol O-acyltransferase activity"/>
    <property type="evidence" value="ECO:0007669"/>
    <property type="project" value="UniProtKB-EC"/>
</dbReference>
<protein>
    <submittedName>
        <fullName evidence="13">Uncharacterized protein LOC106879838</fullName>
    </submittedName>
</protein>
<feature type="coiled-coil region" evidence="8">
    <location>
        <begin position="668"/>
        <end position="699"/>
    </location>
</feature>
<feature type="domain" description="O-acyltransferase WSD1 C-terminal" evidence="12">
    <location>
        <begin position="500"/>
        <end position="638"/>
    </location>
</feature>
<dbReference type="GO" id="GO:0047196">
    <property type="term" value="F:long-chain-alcohol O-fatty-acyltransferase activity"/>
    <property type="evidence" value="ECO:0007669"/>
    <property type="project" value="UniProtKB-EC"/>
</dbReference>
<feature type="compositionally biased region" description="Polar residues" evidence="9">
    <location>
        <begin position="47"/>
        <end position="62"/>
    </location>
</feature>
<evidence type="ECO:0000259" key="11">
    <source>
        <dbReference type="Pfam" id="PF03007"/>
    </source>
</evidence>
<dbReference type="AlphaFoldDB" id="A0AA36BQW3"/>
<feature type="compositionally biased region" description="Basic and acidic residues" evidence="9">
    <location>
        <begin position="64"/>
        <end position="73"/>
    </location>
</feature>
<comment type="similarity">
    <text evidence="5">In the N-terminal section; belongs to the long-chain O-acyltransferase family.</text>
</comment>
<comment type="catalytic activity">
    <reaction evidence="7">
        <text>an acyl-CoA + a 1,2-diacyl-sn-glycerol = a triacyl-sn-glycerol + CoA</text>
        <dbReference type="Rhea" id="RHEA:10868"/>
        <dbReference type="ChEBI" id="CHEBI:17815"/>
        <dbReference type="ChEBI" id="CHEBI:57287"/>
        <dbReference type="ChEBI" id="CHEBI:58342"/>
        <dbReference type="ChEBI" id="CHEBI:64615"/>
        <dbReference type="EC" id="2.3.1.20"/>
    </reaction>
</comment>
<evidence type="ECO:0000256" key="9">
    <source>
        <dbReference type="SAM" id="MobiDB-lite"/>
    </source>
</evidence>